<dbReference type="Proteomes" id="UP001201812">
    <property type="component" value="Unassembled WGS sequence"/>
</dbReference>
<evidence type="ECO:0000313" key="2">
    <source>
        <dbReference type="EMBL" id="KAI1704771.1"/>
    </source>
</evidence>
<evidence type="ECO:0000256" key="1">
    <source>
        <dbReference type="SAM" id="Phobius"/>
    </source>
</evidence>
<keyword evidence="1" id="KW-0812">Transmembrane</keyword>
<feature type="transmembrane region" description="Helical" evidence="1">
    <location>
        <begin position="126"/>
        <end position="148"/>
    </location>
</feature>
<gene>
    <name evidence="2" type="ORF">DdX_13991</name>
</gene>
<evidence type="ECO:0000313" key="3">
    <source>
        <dbReference type="Proteomes" id="UP001201812"/>
    </source>
</evidence>
<feature type="transmembrane region" description="Helical" evidence="1">
    <location>
        <begin position="20"/>
        <end position="44"/>
    </location>
</feature>
<reference evidence="2" key="1">
    <citation type="submission" date="2022-01" db="EMBL/GenBank/DDBJ databases">
        <title>Genome Sequence Resource for Two Populations of Ditylenchus destructor, the Migratory Endoparasitic Phytonematode.</title>
        <authorList>
            <person name="Zhang H."/>
            <person name="Lin R."/>
            <person name="Xie B."/>
        </authorList>
    </citation>
    <scope>NUCLEOTIDE SEQUENCE</scope>
    <source>
        <strain evidence="2">BazhouSP</strain>
    </source>
</reference>
<sequence>MNSHSLLFPHFSCWIRPDYILPAVVMPLSLLCVNSIFTFFTILIRFLSQDNFIAVPFRFGSVRTIVWGSTSTSSTTTLESTNSSASSISIGMKNMEKALVIFCVQLMLGIPWLCQYFTLFAPQLTLAHYVFTIVIGGHGMTFLMLFWYRKLRKHCV</sequence>
<accession>A0AAD4MU46</accession>
<keyword evidence="1" id="KW-0472">Membrane</keyword>
<feature type="transmembrane region" description="Helical" evidence="1">
    <location>
        <begin position="98"/>
        <end position="120"/>
    </location>
</feature>
<keyword evidence="1" id="KW-1133">Transmembrane helix</keyword>
<dbReference type="AlphaFoldDB" id="A0AAD4MU46"/>
<organism evidence="2 3">
    <name type="scientific">Ditylenchus destructor</name>
    <dbReference type="NCBI Taxonomy" id="166010"/>
    <lineage>
        <taxon>Eukaryota</taxon>
        <taxon>Metazoa</taxon>
        <taxon>Ecdysozoa</taxon>
        <taxon>Nematoda</taxon>
        <taxon>Chromadorea</taxon>
        <taxon>Rhabditida</taxon>
        <taxon>Tylenchina</taxon>
        <taxon>Tylenchomorpha</taxon>
        <taxon>Sphaerularioidea</taxon>
        <taxon>Anguinidae</taxon>
        <taxon>Anguininae</taxon>
        <taxon>Ditylenchus</taxon>
    </lineage>
</organism>
<dbReference type="EMBL" id="JAKKPZ010000063">
    <property type="protein sequence ID" value="KAI1704771.1"/>
    <property type="molecule type" value="Genomic_DNA"/>
</dbReference>
<protein>
    <submittedName>
        <fullName evidence="2">MeTHuselah like protein</fullName>
    </submittedName>
</protein>
<keyword evidence="3" id="KW-1185">Reference proteome</keyword>
<name>A0AAD4MU46_9BILA</name>
<proteinExistence type="predicted"/>
<comment type="caution">
    <text evidence="2">The sequence shown here is derived from an EMBL/GenBank/DDBJ whole genome shotgun (WGS) entry which is preliminary data.</text>
</comment>